<sequence length="520" mass="56718">MEPPSATPHRRRVHWLGSLLTVSLLIFWSPSITAQLTIESVPFSAAEGNDVLLLLLNPPTDTLIYIWYKGESRDNNNKIASYGTGAPQPNATGPAHSGRETIYPNGSLLFQNVTLEDTGIYTLQITKTNGDNEVLAGQIRVHPELPKPFITSNSSNPVEDQDSVTLTCDPETQNTTYQWLINNQSLPDRARLELSTDNRTLTIHNVTRNDTGPYECETRNPVNARRSDPFILNVLYGPDTPTISPSDWHYPPGANLTLSCNAISNPPAQYFWLINGNYLQSAQVLFIPNVTVSDGGNYTCHVHSNATGLSRTTVKTITVSESVTKPSIQASNTTVREHEGPVILTCLTNHTGISIQWVFHGQILRLTDRMTLSQDNSSLTIGTVKREDAGVYLCKVYNLVSSSTSDPLNLTVKYYDPAPESSGLSGGAIAGIMAGALAGVALTAALVYFLCIRNTGGASNQRDNTEHKPSASNHSQDHSDTDNEVAYSSLNFNAQLPKKPTSAFPSQTATETIYSEIKRK</sequence>
<dbReference type="InterPro" id="IPR050831">
    <property type="entry name" value="CEA_cell_adhesion"/>
</dbReference>
<dbReference type="GO" id="GO:0005886">
    <property type="term" value="C:plasma membrane"/>
    <property type="evidence" value="ECO:0007669"/>
    <property type="project" value="TreeGrafter"/>
</dbReference>
<evidence type="ECO:0000256" key="1">
    <source>
        <dbReference type="ARBA" id="ARBA00022729"/>
    </source>
</evidence>
<feature type="domain" description="Ig-like" evidence="8">
    <location>
        <begin position="326"/>
        <end position="411"/>
    </location>
</feature>
<evidence type="ECO:0000256" key="5">
    <source>
        <dbReference type="SAM" id="MobiDB-lite"/>
    </source>
</evidence>
<dbReference type="FunFam" id="2.60.40.10:FF:000244">
    <property type="entry name" value="carcinoembryonic antigen-related cell adhesion molecule 16"/>
    <property type="match status" value="2"/>
</dbReference>
<dbReference type="InterPro" id="IPR013783">
    <property type="entry name" value="Ig-like_fold"/>
</dbReference>
<protein>
    <submittedName>
        <fullName evidence="10">Carcinoembryonic antigen-related cell adhesion molecule 1-like isoform X1</fullName>
    </submittedName>
</protein>
<dbReference type="PROSITE" id="PS50835">
    <property type="entry name" value="IG_LIKE"/>
    <property type="match status" value="3"/>
</dbReference>
<dbReference type="CDD" id="cd20948">
    <property type="entry name" value="IgC2_CEACAM5-like"/>
    <property type="match status" value="1"/>
</dbReference>
<dbReference type="Proteomes" id="UP000248480">
    <property type="component" value="Unplaced"/>
</dbReference>
<dbReference type="SUPFAM" id="SSF48726">
    <property type="entry name" value="Immunoglobulin"/>
    <property type="match status" value="4"/>
</dbReference>
<evidence type="ECO:0000313" key="9">
    <source>
        <dbReference type="Proteomes" id="UP000248480"/>
    </source>
</evidence>
<name>A0A2Y9S258_TRIMA</name>
<dbReference type="PANTHER" id="PTHR44427:SF1">
    <property type="entry name" value="CARCINOEMBRYONIC ANTIGEN-RELATED CELL ADHESION MOLECULE 1"/>
    <property type="match status" value="1"/>
</dbReference>
<feature type="compositionally biased region" description="Polar residues" evidence="5">
    <location>
        <begin position="503"/>
        <end position="513"/>
    </location>
</feature>
<feature type="compositionally biased region" description="Basic and acidic residues" evidence="5">
    <location>
        <begin position="463"/>
        <end position="481"/>
    </location>
</feature>
<dbReference type="InterPro" id="IPR003598">
    <property type="entry name" value="Ig_sub2"/>
</dbReference>
<keyword evidence="6" id="KW-0812">Transmembrane</keyword>
<dbReference type="PANTHER" id="PTHR44427">
    <property type="entry name" value="CARCINOEMBRYONIC ANTIGEN-RELATED CELL ADHESION MOLECULE 19"/>
    <property type="match status" value="1"/>
</dbReference>
<dbReference type="InParanoid" id="A0A2Y9S258"/>
<dbReference type="InterPro" id="IPR007110">
    <property type="entry name" value="Ig-like_dom"/>
</dbReference>
<accession>A0A2Y9S258</accession>
<keyword evidence="3" id="KW-0393">Immunoglobulin domain</keyword>
<dbReference type="RefSeq" id="XP_023598469.1">
    <property type="nucleotide sequence ID" value="XM_023742701.1"/>
</dbReference>
<keyword evidence="9" id="KW-1185">Reference proteome</keyword>
<dbReference type="InterPro" id="IPR003599">
    <property type="entry name" value="Ig_sub"/>
</dbReference>
<feature type="transmembrane region" description="Helical" evidence="6">
    <location>
        <begin position="428"/>
        <end position="452"/>
    </location>
</feature>
<evidence type="ECO:0000256" key="6">
    <source>
        <dbReference type="SAM" id="Phobius"/>
    </source>
</evidence>
<dbReference type="KEGG" id="tmu:101348985"/>
<gene>
    <name evidence="10" type="primary">LOC101348985</name>
</gene>
<feature type="region of interest" description="Disordered" evidence="5">
    <location>
        <begin position="459"/>
        <end position="520"/>
    </location>
</feature>
<dbReference type="InterPro" id="IPR013106">
    <property type="entry name" value="Ig_V-set"/>
</dbReference>
<evidence type="ECO:0000256" key="4">
    <source>
        <dbReference type="ARBA" id="ARBA00038222"/>
    </source>
</evidence>
<evidence type="ECO:0000256" key="3">
    <source>
        <dbReference type="ARBA" id="ARBA00023319"/>
    </source>
</evidence>
<dbReference type="GeneID" id="101348985"/>
<feature type="region of interest" description="Disordered" evidence="5">
    <location>
        <begin position="79"/>
        <end position="99"/>
    </location>
</feature>
<evidence type="ECO:0000256" key="7">
    <source>
        <dbReference type="SAM" id="SignalP"/>
    </source>
</evidence>
<dbReference type="GO" id="GO:0002682">
    <property type="term" value="P:regulation of immune system process"/>
    <property type="evidence" value="ECO:0007669"/>
    <property type="project" value="TreeGrafter"/>
</dbReference>
<keyword evidence="1 7" id="KW-0732">Signal</keyword>
<dbReference type="OrthoDB" id="6159398at2759"/>
<dbReference type="AlphaFoldDB" id="A0A2Y9S258"/>
<dbReference type="STRING" id="127582.A0A2Y9S258"/>
<dbReference type="Pfam" id="PF13895">
    <property type="entry name" value="Ig_2"/>
    <property type="match status" value="1"/>
</dbReference>
<evidence type="ECO:0000259" key="8">
    <source>
        <dbReference type="PROSITE" id="PS50835"/>
    </source>
</evidence>
<reference evidence="10" key="1">
    <citation type="submission" date="2025-08" db="UniProtKB">
        <authorList>
            <consortium name="RefSeq"/>
        </authorList>
    </citation>
    <scope>IDENTIFICATION</scope>
</reference>
<keyword evidence="6" id="KW-1133">Transmembrane helix</keyword>
<dbReference type="FunFam" id="2.60.40.10:FF:000340">
    <property type="entry name" value="Carcinoembryonic antigen-related cell adhesion molecule 1"/>
    <property type="match status" value="1"/>
</dbReference>
<dbReference type="GO" id="GO:0009986">
    <property type="term" value="C:cell surface"/>
    <property type="evidence" value="ECO:0007669"/>
    <property type="project" value="TreeGrafter"/>
</dbReference>
<evidence type="ECO:0000256" key="2">
    <source>
        <dbReference type="ARBA" id="ARBA00023180"/>
    </source>
</evidence>
<dbReference type="FunCoup" id="A0A2Y9S258">
    <property type="interactions" value="169"/>
</dbReference>
<dbReference type="Pfam" id="PF13927">
    <property type="entry name" value="Ig_3"/>
    <property type="match status" value="2"/>
</dbReference>
<feature type="signal peptide" evidence="7">
    <location>
        <begin position="1"/>
        <end position="34"/>
    </location>
</feature>
<dbReference type="SMART" id="SM00408">
    <property type="entry name" value="IGc2"/>
    <property type="match status" value="4"/>
</dbReference>
<feature type="chain" id="PRO_5016127717" evidence="7">
    <location>
        <begin position="35"/>
        <end position="520"/>
    </location>
</feature>
<dbReference type="SMART" id="SM00409">
    <property type="entry name" value="IG"/>
    <property type="match status" value="4"/>
</dbReference>
<dbReference type="GO" id="GO:0007165">
    <property type="term" value="P:signal transduction"/>
    <property type="evidence" value="ECO:0007669"/>
    <property type="project" value="TreeGrafter"/>
</dbReference>
<dbReference type="CDD" id="cd05740">
    <property type="entry name" value="IgI_hCEACAM_2_4_6_like"/>
    <property type="match status" value="1"/>
</dbReference>
<dbReference type="CDD" id="cd05774">
    <property type="entry name" value="IgV_CEACAM_D1"/>
    <property type="match status" value="1"/>
</dbReference>
<keyword evidence="2" id="KW-0325">Glycoprotein</keyword>
<feature type="domain" description="Ig-like" evidence="8">
    <location>
        <begin position="146"/>
        <end position="233"/>
    </location>
</feature>
<comment type="similarity">
    <text evidence="4">Belongs to the immunoglobulin superfamily. CEA family.</text>
</comment>
<organism evidence="9 10">
    <name type="scientific">Trichechus manatus latirostris</name>
    <name type="common">Florida manatee</name>
    <dbReference type="NCBI Taxonomy" id="127582"/>
    <lineage>
        <taxon>Eukaryota</taxon>
        <taxon>Metazoa</taxon>
        <taxon>Chordata</taxon>
        <taxon>Craniata</taxon>
        <taxon>Vertebrata</taxon>
        <taxon>Euteleostomi</taxon>
        <taxon>Mammalia</taxon>
        <taxon>Eutheria</taxon>
        <taxon>Afrotheria</taxon>
        <taxon>Sirenia</taxon>
        <taxon>Trichechidae</taxon>
        <taxon>Trichechus</taxon>
    </lineage>
</organism>
<dbReference type="GO" id="GO:1990782">
    <property type="term" value="F:protein tyrosine kinase binding"/>
    <property type="evidence" value="ECO:0007669"/>
    <property type="project" value="TreeGrafter"/>
</dbReference>
<keyword evidence="6" id="KW-0472">Membrane</keyword>
<dbReference type="Gene3D" id="2.60.40.10">
    <property type="entry name" value="Immunoglobulins"/>
    <property type="match status" value="4"/>
</dbReference>
<feature type="domain" description="Ig-like" evidence="8">
    <location>
        <begin position="238"/>
        <end position="318"/>
    </location>
</feature>
<dbReference type="InterPro" id="IPR036179">
    <property type="entry name" value="Ig-like_dom_sf"/>
</dbReference>
<evidence type="ECO:0000313" key="10">
    <source>
        <dbReference type="RefSeq" id="XP_023598469.1"/>
    </source>
</evidence>
<proteinExistence type="inferred from homology"/>
<dbReference type="Pfam" id="PF07686">
    <property type="entry name" value="V-set"/>
    <property type="match status" value="1"/>
</dbReference>